<feature type="compositionally biased region" description="Basic and acidic residues" evidence="2">
    <location>
        <begin position="823"/>
        <end position="833"/>
    </location>
</feature>
<organism evidence="5 6">
    <name type="scientific">Rickenella mellea</name>
    <dbReference type="NCBI Taxonomy" id="50990"/>
    <lineage>
        <taxon>Eukaryota</taxon>
        <taxon>Fungi</taxon>
        <taxon>Dikarya</taxon>
        <taxon>Basidiomycota</taxon>
        <taxon>Agaricomycotina</taxon>
        <taxon>Agaricomycetes</taxon>
        <taxon>Hymenochaetales</taxon>
        <taxon>Rickenellaceae</taxon>
        <taxon>Rickenella</taxon>
    </lineage>
</organism>
<dbReference type="Gene3D" id="2.60.40.150">
    <property type="entry name" value="C2 domain"/>
    <property type="match status" value="1"/>
</dbReference>
<name>A0A4Y7QM15_9AGAM</name>
<dbReference type="Gene3D" id="1.10.506.10">
    <property type="entry name" value="GTPase Activation - p120gap, domain 1"/>
    <property type="match status" value="1"/>
</dbReference>
<feature type="region of interest" description="Disordered" evidence="2">
    <location>
        <begin position="745"/>
        <end position="777"/>
    </location>
</feature>
<evidence type="ECO:0000259" key="4">
    <source>
        <dbReference type="PROSITE" id="PS50018"/>
    </source>
</evidence>
<dbReference type="GO" id="GO:0005096">
    <property type="term" value="F:GTPase activator activity"/>
    <property type="evidence" value="ECO:0007669"/>
    <property type="project" value="UniProtKB-KW"/>
</dbReference>
<feature type="region of interest" description="Disordered" evidence="2">
    <location>
        <begin position="821"/>
        <end position="870"/>
    </location>
</feature>
<dbReference type="InterPro" id="IPR001936">
    <property type="entry name" value="RasGAP_dom"/>
</dbReference>
<dbReference type="Proteomes" id="UP000294933">
    <property type="component" value="Unassembled WGS sequence"/>
</dbReference>
<feature type="compositionally biased region" description="Polar residues" evidence="2">
    <location>
        <begin position="754"/>
        <end position="774"/>
    </location>
</feature>
<dbReference type="SMART" id="SM00323">
    <property type="entry name" value="RasGAP"/>
    <property type="match status" value="1"/>
</dbReference>
<dbReference type="InterPro" id="IPR000008">
    <property type="entry name" value="C2_dom"/>
</dbReference>
<evidence type="ECO:0000313" key="6">
    <source>
        <dbReference type="Proteomes" id="UP000294933"/>
    </source>
</evidence>
<dbReference type="EMBL" id="ML170157">
    <property type="protein sequence ID" value="TDL28435.1"/>
    <property type="molecule type" value="Genomic_DNA"/>
</dbReference>
<reference evidence="5 6" key="1">
    <citation type="submission" date="2018-06" db="EMBL/GenBank/DDBJ databases">
        <title>A transcriptomic atlas of mushroom development highlights an independent origin of complex multicellularity.</title>
        <authorList>
            <consortium name="DOE Joint Genome Institute"/>
            <person name="Krizsan K."/>
            <person name="Almasi E."/>
            <person name="Merenyi Z."/>
            <person name="Sahu N."/>
            <person name="Viragh M."/>
            <person name="Koszo T."/>
            <person name="Mondo S."/>
            <person name="Kiss B."/>
            <person name="Balint B."/>
            <person name="Kues U."/>
            <person name="Barry K."/>
            <person name="Hegedus J.C."/>
            <person name="Henrissat B."/>
            <person name="Johnson J."/>
            <person name="Lipzen A."/>
            <person name="Ohm R."/>
            <person name="Nagy I."/>
            <person name="Pangilinan J."/>
            <person name="Yan J."/>
            <person name="Xiong Y."/>
            <person name="Grigoriev I.V."/>
            <person name="Hibbett D.S."/>
            <person name="Nagy L.G."/>
        </authorList>
    </citation>
    <scope>NUCLEOTIDE SEQUENCE [LARGE SCALE GENOMIC DNA]</scope>
    <source>
        <strain evidence="5 6">SZMC22713</strain>
    </source>
</reference>
<dbReference type="PANTHER" id="PTHR10194:SF60">
    <property type="entry name" value="RAS GTPASE-ACTIVATING PROTEIN RASKOL"/>
    <property type="match status" value="1"/>
</dbReference>
<dbReference type="STRING" id="50990.A0A4Y7QM15"/>
<accession>A0A4Y7QM15</accession>
<dbReference type="AlphaFoldDB" id="A0A4Y7QM15"/>
<dbReference type="SMART" id="SM00239">
    <property type="entry name" value="C2"/>
    <property type="match status" value="1"/>
</dbReference>
<feature type="compositionally biased region" description="Basic residues" evidence="2">
    <location>
        <begin position="858"/>
        <end position="870"/>
    </location>
</feature>
<dbReference type="InterPro" id="IPR039360">
    <property type="entry name" value="Ras_GTPase"/>
</dbReference>
<evidence type="ECO:0000259" key="3">
    <source>
        <dbReference type="PROSITE" id="PS50004"/>
    </source>
</evidence>
<dbReference type="PANTHER" id="PTHR10194">
    <property type="entry name" value="RAS GTPASE-ACTIVATING PROTEINS"/>
    <property type="match status" value="1"/>
</dbReference>
<dbReference type="InterPro" id="IPR035892">
    <property type="entry name" value="C2_domain_sf"/>
</dbReference>
<dbReference type="VEuPathDB" id="FungiDB:BD410DRAFT_221185"/>
<dbReference type="Pfam" id="PF00168">
    <property type="entry name" value="C2"/>
    <property type="match status" value="1"/>
</dbReference>
<dbReference type="SUPFAM" id="SSF48350">
    <property type="entry name" value="GTPase activation domain, GAP"/>
    <property type="match status" value="1"/>
</dbReference>
<feature type="domain" description="Ras-GAP" evidence="4">
    <location>
        <begin position="370"/>
        <end position="568"/>
    </location>
</feature>
<keyword evidence="6" id="KW-1185">Reference proteome</keyword>
<proteinExistence type="predicted"/>
<dbReference type="PROSITE" id="PS50018">
    <property type="entry name" value="RAS_GTPASE_ACTIV_2"/>
    <property type="match status" value="1"/>
</dbReference>
<keyword evidence="1" id="KW-0343">GTPase activation</keyword>
<feature type="domain" description="C2" evidence="3">
    <location>
        <begin position="180"/>
        <end position="312"/>
    </location>
</feature>
<dbReference type="OrthoDB" id="775356at2759"/>
<dbReference type="SUPFAM" id="SSF49562">
    <property type="entry name" value="C2 domain (Calcium/lipid-binding domain, CaLB)"/>
    <property type="match status" value="1"/>
</dbReference>
<sequence>MAPAPSLDIHNSDPWDSVHMPGSRDFLVSVELWSPPSRGLARKVNIPRKTAERRDSMAIPDNRKIIKEKPSWFRTLGQPPGDWRHATCKLTEEGDRCVLNIYVDENILQHSIYIHLLRCSDIRPADRSLFFPNTHSLGIYTTAGQRWLENETDEVVYIKFSSSDAVNTWLALLRSYACPEAYGQRLAPQNGGLYRMWRQVELRIIQGRHLGVTRAVTHQILGLSSDGDGGDAVEMEVFCQIHFNDNTCGRTAPKKSMGSQEWHEQFVFSDLPPFGEMVIQVYKTKSAKALLLGSIFITLGTFRRGELVDGWFPVISAGSTACAVQVGEIRLKVKVDEEIILPNSAYAAVMQSILQRNMLDLLSDLEQEMKLEHISSHVIAIAIAKNVLTSHITELADREVDGAPNSQHTLFRGNTVLTKTMELTMSSYGKAFLEASVGPVIRSLCKNKVAIEVDPLKSNKSIKDIEKNVEVLEYWCREFWKQIYSVRAECPHELRKIFQHIRQLVEERFDSPESRDLKWQSVSAFCFLRFIVPAILHPHLFGLCHGLPPEPVQRSLILIAKVMQSLANLNPTVQKEEFMRGIKNFLKDSIPAMIDYILVVSTPVPERYGVFPPATNDNHDRIQAMNSLRERAHSMPTLHREAIPLLPHLIDVSKHLAILGSAIVRNISRRNGELQKGSPLEELSQKCLEVEAEALQCVNQLATRLHYVSVQSQVGSRNAFHDGSSPSSPINARFLHSQSNIPSSYKARRYSKSGRPSTAPSSSETYSDIPSSSSAEKRTLVTVPAVVRAVRVQAPSSALPQEPVGELASSWREPAVLVPSTADLHEEPSEHRKQSFLVRPSPSLPSLEATADSEESRKRKGFLHGLWTRR</sequence>
<dbReference type="Pfam" id="PF00616">
    <property type="entry name" value="RasGAP"/>
    <property type="match status" value="1"/>
</dbReference>
<evidence type="ECO:0000256" key="2">
    <source>
        <dbReference type="SAM" id="MobiDB-lite"/>
    </source>
</evidence>
<dbReference type="CDD" id="cd05137">
    <property type="entry name" value="RasGAP_CLA2_BUD2"/>
    <property type="match status" value="1"/>
</dbReference>
<evidence type="ECO:0000313" key="5">
    <source>
        <dbReference type="EMBL" id="TDL28435.1"/>
    </source>
</evidence>
<gene>
    <name evidence="5" type="ORF">BD410DRAFT_221185</name>
</gene>
<protein>
    <submittedName>
        <fullName evidence="5">Rho GTPase activation protein</fullName>
    </submittedName>
</protein>
<evidence type="ECO:0000256" key="1">
    <source>
        <dbReference type="ARBA" id="ARBA00022468"/>
    </source>
</evidence>
<dbReference type="PROSITE" id="PS50004">
    <property type="entry name" value="C2"/>
    <property type="match status" value="1"/>
</dbReference>
<dbReference type="InterPro" id="IPR008936">
    <property type="entry name" value="Rho_GTPase_activation_prot"/>
</dbReference>